<evidence type="ECO:0000313" key="5">
    <source>
        <dbReference type="Proteomes" id="UP000241764"/>
    </source>
</evidence>
<protein>
    <submittedName>
        <fullName evidence="4">Flagellar motor protein MotB</fullName>
    </submittedName>
</protein>
<keyword evidence="4" id="KW-0282">Flagellum</keyword>
<dbReference type="SUPFAM" id="SSF103088">
    <property type="entry name" value="OmpA-like"/>
    <property type="match status" value="1"/>
</dbReference>
<keyword evidence="2" id="KW-0812">Transmembrane</keyword>
<dbReference type="Proteomes" id="UP000241764">
    <property type="component" value="Unassembled WGS sequence"/>
</dbReference>
<evidence type="ECO:0000256" key="2">
    <source>
        <dbReference type="SAM" id="Phobius"/>
    </source>
</evidence>
<sequence>MRGAGRARRQEEEEESVFISMADLTISFLFILMILLAFFASRFNVSDTVARDEYDRLKDELRLVQKTVNAPDLRVAAPVEAMKEELDRLRARVTPEGPNPMEIYNSAVAETRKKLLRNLRDEINARIKGLDVQISANFDALQLSGAGLFESGREIPTPAGSARMRQIAQILGEYLGCYALGPGRTFSPDCNDAYALIDALQVEGHTDNLGGDNLNMDLSAKRAASIYALMTEQRPDLILYSNREAQPILSVAGYGKGRPIQTNDSTAGRDANRRIDLRFIMVVPSKEADISSIKRALSEGP</sequence>
<dbReference type="Pfam" id="PF00691">
    <property type="entry name" value="OmpA"/>
    <property type="match status" value="1"/>
</dbReference>
<dbReference type="InterPro" id="IPR050330">
    <property type="entry name" value="Bact_OuterMem_StrucFunc"/>
</dbReference>
<dbReference type="GO" id="GO:0016020">
    <property type="term" value="C:membrane"/>
    <property type="evidence" value="ECO:0007669"/>
    <property type="project" value="UniProtKB-UniRule"/>
</dbReference>
<dbReference type="EMBL" id="PGGM01000003">
    <property type="protein sequence ID" value="PSH65246.1"/>
    <property type="molecule type" value="Genomic_DNA"/>
</dbReference>
<evidence type="ECO:0000259" key="3">
    <source>
        <dbReference type="PROSITE" id="PS51123"/>
    </source>
</evidence>
<dbReference type="OrthoDB" id="5525824at2"/>
<keyword evidence="4" id="KW-0966">Cell projection</keyword>
<dbReference type="PANTHER" id="PTHR30329:SF21">
    <property type="entry name" value="LIPOPROTEIN YIAD-RELATED"/>
    <property type="match status" value="1"/>
</dbReference>
<organism evidence="4 5">
    <name type="scientific">Phyllobacterium sophorae</name>
    <dbReference type="NCBI Taxonomy" id="1520277"/>
    <lineage>
        <taxon>Bacteria</taxon>
        <taxon>Pseudomonadati</taxon>
        <taxon>Pseudomonadota</taxon>
        <taxon>Alphaproteobacteria</taxon>
        <taxon>Hyphomicrobiales</taxon>
        <taxon>Phyllobacteriaceae</taxon>
        <taxon>Phyllobacterium</taxon>
    </lineage>
</organism>
<evidence type="ECO:0000313" key="4">
    <source>
        <dbReference type="EMBL" id="PSH65246.1"/>
    </source>
</evidence>
<gene>
    <name evidence="4" type="ORF">CU103_09535</name>
</gene>
<dbReference type="PROSITE" id="PS51123">
    <property type="entry name" value="OMPA_2"/>
    <property type="match status" value="1"/>
</dbReference>
<reference evidence="5" key="1">
    <citation type="submission" date="2017-11" db="EMBL/GenBank/DDBJ databases">
        <authorList>
            <person name="Kuznetsova I."/>
            <person name="Sazanova A."/>
            <person name="Chirak E."/>
            <person name="Safronova V."/>
            <person name="Willems A."/>
        </authorList>
    </citation>
    <scope>NUCLEOTIDE SEQUENCE [LARGE SCALE GENOMIC DNA]</scope>
    <source>
        <strain evidence="5">CCBAU 03422</strain>
    </source>
</reference>
<keyword evidence="2" id="KW-1133">Transmembrane helix</keyword>
<accession>A0A2P7BFH1</accession>
<keyword evidence="1 2" id="KW-0472">Membrane</keyword>
<dbReference type="Gene3D" id="3.30.1330.60">
    <property type="entry name" value="OmpA-like domain"/>
    <property type="match status" value="1"/>
</dbReference>
<keyword evidence="4" id="KW-0969">Cilium</keyword>
<feature type="transmembrane region" description="Helical" evidence="2">
    <location>
        <begin position="21"/>
        <end position="40"/>
    </location>
</feature>
<proteinExistence type="predicted"/>
<keyword evidence="5" id="KW-1185">Reference proteome</keyword>
<comment type="caution">
    <text evidence="4">The sequence shown here is derived from an EMBL/GenBank/DDBJ whole genome shotgun (WGS) entry which is preliminary data.</text>
</comment>
<name>A0A2P7BFH1_9HYPH</name>
<dbReference type="AlphaFoldDB" id="A0A2P7BFH1"/>
<evidence type="ECO:0000256" key="1">
    <source>
        <dbReference type="PROSITE-ProRule" id="PRU00473"/>
    </source>
</evidence>
<dbReference type="CDD" id="cd07185">
    <property type="entry name" value="OmpA_C-like"/>
    <property type="match status" value="1"/>
</dbReference>
<dbReference type="InterPro" id="IPR006665">
    <property type="entry name" value="OmpA-like"/>
</dbReference>
<dbReference type="InterPro" id="IPR036737">
    <property type="entry name" value="OmpA-like_sf"/>
</dbReference>
<dbReference type="PANTHER" id="PTHR30329">
    <property type="entry name" value="STATOR ELEMENT OF FLAGELLAR MOTOR COMPLEX"/>
    <property type="match status" value="1"/>
</dbReference>
<feature type="domain" description="OmpA-like" evidence="3">
    <location>
        <begin position="136"/>
        <end position="283"/>
    </location>
</feature>